<sequence length="463" mass="52179">MTAARSTSGSTRDGTAVLWFRRDLRLHDHPALLAAARDGEVLPLFVVDPALWGPSGDVRRAYLLRSLRALDADLGGRLVVEHGEPAEVVRRLAQRVGARRVHVSADAGPYGRRRDDAVATALAEDRRELVRTGTPYAIGPGTILNGSGRPFQVFTPFSRAWSEHGWPAPADPPGDVRWLGEGEGVDGRHWPAEPDLGDLTLPEAGEEAAHDRWQEFLEHGLADYGEERDRPDHDGTSQLSHALKWGELHPRTLLADLRRQRSDGARTYRTELCWRDFYADVLWNRPDSAREYYKPQLAGLRYADPGEAFTAWAQGRTGYPVVDAGMRQLRSVGWVHNRVRMIVASFLVKDLHVEWRHGAREFMHRLRDGDLASNNHGWQWVAGSGTDASPFFRVFNPVTQGQRFDPQGDYVRRYVPELRHVPGRAVHTPWDVADGYAHGYPERIVDHAHERRVALDDYARVKG</sequence>
<gene>
    <name evidence="7" type="ORF">AB2L27_13450</name>
</gene>
<comment type="caution">
    <text evidence="7">The sequence shown here is derived from an EMBL/GenBank/DDBJ whole genome shotgun (WGS) entry which is preliminary data.</text>
</comment>
<accession>A0ABV4H2G0</accession>
<dbReference type="InterPro" id="IPR036134">
    <property type="entry name" value="Crypto/Photolyase_FAD-like_sf"/>
</dbReference>
<organism evidence="7 8">
    <name type="scientific">Kineococcus halophytocola</name>
    <dbReference type="NCBI Taxonomy" id="3234027"/>
    <lineage>
        <taxon>Bacteria</taxon>
        <taxon>Bacillati</taxon>
        <taxon>Actinomycetota</taxon>
        <taxon>Actinomycetes</taxon>
        <taxon>Kineosporiales</taxon>
        <taxon>Kineosporiaceae</taxon>
        <taxon>Kineococcus</taxon>
    </lineage>
</organism>
<keyword evidence="7" id="KW-0456">Lyase</keyword>
<dbReference type="Gene3D" id="1.25.40.80">
    <property type="match status" value="1"/>
</dbReference>
<evidence type="ECO:0000313" key="7">
    <source>
        <dbReference type="EMBL" id="MEZ0165761.1"/>
    </source>
</evidence>
<keyword evidence="4 5" id="KW-0157">Chromophore</keyword>
<evidence type="ECO:0000256" key="4">
    <source>
        <dbReference type="ARBA" id="ARBA00022991"/>
    </source>
</evidence>
<keyword evidence="2 5" id="KW-0285">Flavoprotein</keyword>
<dbReference type="Proteomes" id="UP001565927">
    <property type="component" value="Unassembled WGS sequence"/>
</dbReference>
<dbReference type="InterPro" id="IPR036155">
    <property type="entry name" value="Crypto/Photolyase_N_sf"/>
</dbReference>
<dbReference type="Pfam" id="PF00875">
    <property type="entry name" value="DNA_photolyase"/>
    <property type="match status" value="1"/>
</dbReference>
<dbReference type="EC" id="4.1.99.3" evidence="7"/>
<evidence type="ECO:0000256" key="5">
    <source>
        <dbReference type="RuleBase" id="RU004182"/>
    </source>
</evidence>
<protein>
    <submittedName>
        <fullName evidence="7">Deoxyribodipyrimidine photo-lyase</fullName>
        <ecNumber evidence="7">4.1.99.3</ecNumber>
    </submittedName>
</protein>
<evidence type="ECO:0000259" key="6">
    <source>
        <dbReference type="PROSITE" id="PS51645"/>
    </source>
</evidence>
<dbReference type="PRINTS" id="PR00147">
    <property type="entry name" value="DNAPHOTLYASE"/>
</dbReference>
<evidence type="ECO:0000256" key="3">
    <source>
        <dbReference type="ARBA" id="ARBA00022827"/>
    </source>
</evidence>
<dbReference type="Gene3D" id="1.10.579.10">
    <property type="entry name" value="DNA Cyclobutane Dipyrimidine Photolyase, subunit A, domain 3"/>
    <property type="match status" value="1"/>
</dbReference>
<proteinExistence type="inferred from homology"/>
<dbReference type="Pfam" id="PF03441">
    <property type="entry name" value="FAD_binding_7"/>
    <property type="match status" value="1"/>
</dbReference>
<feature type="domain" description="Photolyase/cryptochrome alpha/beta" evidence="6">
    <location>
        <begin position="14"/>
        <end position="138"/>
    </location>
</feature>
<dbReference type="SUPFAM" id="SSF48173">
    <property type="entry name" value="Cryptochrome/photolyase FAD-binding domain"/>
    <property type="match status" value="1"/>
</dbReference>
<comment type="similarity">
    <text evidence="5">Belongs to the DNA photolyase family.</text>
</comment>
<dbReference type="InterPro" id="IPR005101">
    <property type="entry name" value="Cryptochr/Photolyase_FAD-bd"/>
</dbReference>
<dbReference type="InterPro" id="IPR018394">
    <property type="entry name" value="DNA_photolyase_1_CS_C"/>
</dbReference>
<comment type="cofactor">
    <cofactor evidence="1">
        <name>FAD</name>
        <dbReference type="ChEBI" id="CHEBI:57692"/>
    </cofactor>
</comment>
<dbReference type="SUPFAM" id="SSF52425">
    <property type="entry name" value="Cryptochrome/photolyase, N-terminal domain"/>
    <property type="match status" value="1"/>
</dbReference>
<evidence type="ECO:0000256" key="1">
    <source>
        <dbReference type="ARBA" id="ARBA00001974"/>
    </source>
</evidence>
<dbReference type="EMBL" id="JBGFTU010000014">
    <property type="protein sequence ID" value="MEZ0165761.1"/>
    <property type="molecule type" value="Genomic_DNA"/>
</dbReference>
<dbReference type="InterPro" id="IPR014729">
    <property type="entry name" value="Rossmann-like_a/b/a_fold"/>
</dbReference>
<evidence type="ECO:0000256" key="2">
    <source>
        <dbReference type="ARBA" id="ARBA00022630"/>
    </source>
</evidence>
<dbReference type="PROSITE" id="PS51645">
    <property type="entry name" value="PHR_CRY_ALPHA_BETA"/>
    <property type="match status" value="1"/>
</dbReference>
<dbReference type="InterPro" id="IPR002081">
    <property type="entry name" value="Cryptochrome/DNA_photolyase_1"/>
</dbReference>
<dbReference type="PROSITE" id="PS00394">
    <property type="entry name" value="DNA_PHOTOLYASES_1_1"/>
    <property type="match status" value="1"/>
</dbReference>
<dbReference type="PROSITE" id="PS00691">
    <property type="entry name" value="DNA_PHOTOLYASES_1_2"/>
    <property type="match status" value="1"/>
</dbReference>
<dbReference type="PANTHER" id="PTHR11455">
    <property type="entry name" value="CRYPTOCHROME"/>
    <property type="match status" value="1"/>
</dbReference>
<dbReference type="PANTHER" id="PTHR11455:SF9">
    <property type="entry name" value="CRYPTOCHROME CIRCADIAN CLOCK 5 ISOFORM X1"/>
    <property type="match status" value="1"/>
</dbReference>
<dbReference type="Gene3D" id="3.40.50.620">
    <property type="entry name" value="HUPs"/>
    <property type="match status" value="1"/>
</dbReference>
<keyword evidence="8" id="KW-1185">Reference proteome</keyword>
<dbReference type="InterPro" id="IPR006050">
    <property type="entry name" value="DNA_photolyase_N"/>
</dbReference>
<dbReference type="RefSeq" id="WP_370441985.1">
    <property type="nucleotide sequence ID" value="NZ_JBGFTU010000014.1"/>
</dbReference>
<dbReference type="GO" id="GO:0003904">
    <property type="term" value="F:deoxyribodipyrimidine photo-lyase activity"/>
    <property type="evidence" value="ECO:0007669"/>
    <property type="project" value="UniProtKB-EC"/>
</dbReference>
<name>A0ABV4H2G0_9ACTN</name>
<keyword evidence="3 5" id="KW-0274">FAD</keyword>
<evidence type="ECO:0000313" key="8">
    <source>
        <dbReference type="Proteomes" id="UP001565927"/>
    </source>
</evidence>
<reference evidence="7 8" key="1">
    <citation type="submission" date="2024-07" db="EMBL/GenBank/DDBJ databases">
        <authorList>
            <person name="Thanompreechachai J."/>
            <person name="Duangmal K."/>
        </authorList>
    </citation>
    <scope>NUCLEOTIDE SEQUENCE [LARGE SCALE GENOMIC DNA]</scope>
    <source>
        <strain evidence="7 8">LSe6-4</strain>
    </source>
</reference>